<dbReference type="Proteomes" id="UP000799755">
    <property type="component" value="Unassembled WGS sequence"/>
</dbReference>
<sequence length="235" mass="26814">MHELRWSLGDFLESYLDEPLPKRTLEPSRRRTIFKKALKKHNLLATIGVDQGVQDDFDSNSIYQEFDVLLKEPLFGQYQPDAKLEDVDFSGTGTTLAEKAPAWSKFISSMLSNERAAWRSYPKAKTSHNSEAYLITAVILRARARRRSNHFARLLGLYLHGSGTKRRVIETLSGLGLCDSYKVINKEVDNIADKTKSLLPRLAMDPQSTIVYDNYNFQDRIRDHALGTGTFTQRT</sequence>
<gene>
    <name evidence="1" type="ORF">BDR25DRAFT_220903</name>
</gene>
<evidence type="ECO:0000313" key="2">
    <source>
        <dbReference type="Proteomes" id="UP000799755"/>
    </source>
</evidence>
<keyword evidence="2" id="KW-1185">Reference proteome</keyword>
<accession>A0ACB6R127</accession>
<proteinExistence type="predicted"/>
<dbReference type="EMBL" id="MU003502">
    <property type="protein sequence ID" value="KAF2472538.1"/>
    <property type="molecule type" value="Genomic_DNA"/>
</dbReference>
<reference evidence="1" key="1">
    <citation type="journal article" date="2020" name="Stud. Mycol.">
        <title>101 Dothideomycetes genomes: a test case for predicting lifestyles and emergence of pathogens.</title>
        <authorList>
            <person name="Haridas S."/>
            <person name="Albert R."/>
            <person name="Binder M."/>
            <person name="Bloem J."/>
            <person name="Labutti K."/>
            <person name="Salamov A."/>
            <person name="Andreopoulos B."/>
            <person name="Baker S."/>
            <person name="Barry K."/>
            <person name="Bills G."/>
            <person name="Bluhm B."/>
            <person name="Cannon C."/>
            <person name="Castanera R."/>
            <person name="Culley D."/>
            <person name="Daum C."/>
            <person name="Ezra D."/>
            <person name="Gonzalez J."/>
            <person name="Henrissat B."/>
            <person name="Kuo A."/>
            <person name="Liang C."/>
            <person name="Lipzen A."/>
            <person name="Lutzoni F."/>
            <person name="Magnuson J."/>
            <person name="Mondo S."/>
            <person name="Nolan M."/>
            <person name="Ohm R."/>
            <person name="Pangilinan J."/>
            <person name="Park H.-J."/>
            <person name="Ramirez L."/>
            <person name="Alfaro M."/>
            <person name="Sun H."/>
            <person name="Tritt A."/>
            <person name="Yoshinaga Y."/>
            <person name="Zwiers L.-H."/>
            <person name="Turgeon B."/>
            <person name="Goodwin S."/>
            <person name="Spatafora J."/>
            <person name="Crous P."/>
            <person name="Grigoriev I."/>
        </authorList>
    </citation>
    <scope>NUCLEOTIDE SEQUENCE</scope>
    <source>
        <strain evidence="1">ATCC 200398</strain>
    </source>
</reference>
<name>A0ACB6R127_9PLEO</name>
<protein>
    <submittedName>
        <fullName evidence="1">Uncharacterized protein</fullName>
    </submittedName>
</protein>
<evidence type="ECO:0000313" key="1">
    <source>
        <dbReference type="EMBL" id="KAF2472538.1"/>
    </source>
</evidence>
<organism evidence="1 2">
    <name type="scientific">Lindgomyces ingoldianus</name>
    <dbReference type="NCBI Taxonomy" id="673940"/>
    <lineage>
        <taxon>Eukaryota</taxon>
        <taxon>Fungi</taxon>
        <taxon>Dikarya</taxon>
        <taxon>Ascomycota</taxon>
        <taxon>Pezizomycotina</taxon>
        <taxon>Dothideomycetes</taxon>
        <taxon>Pleosporomycetidae</taxon>
        <taxon>Pleosporales</taxon>
        <taxon>Lindgomycetaceae</taxon>
        <taxon>Lindgomyces</taxon>
    </lineage>
</organism>
<comment type="caution">
    <text evidence="1">The sequence shown here is derived from an EMBL/GenBank/DDBJ whole genome shotgun (WGS) entry which is preliminary data.</text>
</comment>